<dbReference type="Proteomes" id="UP000236318">
    <property type="component" value="Unassembled WGS sequence"/>
</dbReference>
<dbReference type="AlphaFoldDB" id="A0A2K4YBN2"/>
<accession>A0A2K4YBN2</accession>
<comment type="caution">
    <text evidence="1">The sequence shown here is derived from an EMBL/GenBank/DDBJ whole genome shotgun (WGS) entry which is preliminary data.</text>
</comment>
<name>A0A2K4YBN2_9MYCO</name>
<evidence type="ECO:0000313" key="2">
    <source>
        <dbReference type="Proteomes" id="UP000236318"/>
    </source>
</evidence>
<evidence type="ECO:0000313" key="1">
    <source>
        <dbReference type="EMBL" id="SOX54196.1"/>
    </source>
</evidence>
<reference evidence="1" key="1">
    <citation type="submission" date="2018-01" db="EMBL/GenBank/DDBJ databases">
        <authorList>
            <consortium name="Urmite Genomes"/>
        </authorList>
    </citation>
    <scope>NUCLEOTIDE SEQUENCE [LARGE SCALE GENOMIC DNA]</scope>
    <source>
        <strain evidence="1">AFP003</strain>
    </source>
</reference>
<keyword evidence="2" id="KW-1185">Reference proteome</keyword>
<dbReference type="EMBL" id="FXEG02000003">
    <property type="protein sequence ID" value="SOX54196.1"/>
    <property type="molecule type" value="Genomic_DNA"/>
</dbReference>
<organism evidence="1 2">
    <name type="scientific">Mycobacterium ahvazicum</name>
    <dbReference type="NCBI Taxonomy" id="1964395"/>
    <lineage>
        <taxon>Bacteria</taxon>
        <taxon>Bacillati</taxon>
        <taxon>Actinomycetota</taxon>
        <taxon>Actinomycetes</taxon>
        <taxon>Mycobacteriales</taxon>
        <taxon>Mycobacteriaceae</taxon>
        <taxon>Mycobacterium</taxon>
        <taxon>Mycobacterium simiae complex</taxon>
    </lineage>
</organism>
<gene>
    <name evidence="1" type="ORF">MAAFP003_2872</name>
</gene>
<sequence length="52" mass="5412">MVSGGASKPIPDVAIINSWHEGAHRHIQTGPVSTVAEVGWQSQVSASNGGFR</sequence>
<proteinExistence type="predicted"/>
<protein>
    <submittedName>
        <fullName evidence="1">Uncharacterized protein</fullName>
    </submittedName>
</protein>